<feature type="signal peptide" evidence="1">
    <location>
        <begin position="1"/>
        <end position="20"/>
    </location>
</feature>
<sequence length="274" mass="30594">MRLLRTRRECLILLFPAVMAFNPSMLRVPLGPSLRSASGLAQPNARPPNRCVRRPAISRMATVTSEQGGYDGEFVDEQALYASSSFPLKAEELVKLAKRFYSPEVRFGTRDGGECLADDFEFAAAVIGPLSKAQYLKQLKTFNLEDAFDISGNVYGFYVDPIQSERVWYFNRAEATHVGEILGAKPTGQKIKLPPQINFLDFNGDGKVTQYGFYTIDRRQGNTGGLGGAFGYLYPIGRAPPYPEAQPYKKSKRRRLFEFLVPMLTKLQPAGKSE</sequence>
<evidence type="ECO:0000313" key="3">
    <source>
        <dbReference type="EMBL" id="CAD8620195.1"/>
    </source>
</evidence>
<name>A0A6T7KWQ1_9EUKA</name>
<reference evidence="3" key="1">
    <citation type="submission" date="2021-01" db="EMBL/GenBank/DDBJ databases">
        <authorList>
            <person name="Corre E."/>
            <person name="Pelletier E."/>
            <person name="Niang G."/>
            <person name="Scheremetjew M."/>
            <person name="Finn R."/>
            <person name="Kale V."/>
            <person name="Holt S."/>
            <person name="Cochrane G."/>
            <person name="Meng A."/>
            <person name="Brown T."/>
            <person name="Cohen L."/>
        </authorList>
    </citation>
    <scope>NUCLEOTIDE SEQUENCE</scope>
    <source>
        <strain evidence="3">PLY182g</strain>
    </source>
</reference>
<evidence type="ECO:0000256" key="1">
    <source>
        <dbReference type="SAM" id="SignalP"/>
    </source>
</evidence>
<dbReference type="EMBL" id="HBEY01049130">
    <property type="protein sequence ID" value="CAD8620195.1"/>
    <property type="molecule type" value="Transcribed_RNA"/>
</dbReference>
<dbReference type="AlphaFoldDB" id="A0A6T7KWQ1"/>
<dbReference type="InterPro" id="IPR032710">
    <property type="entry name" value="NTF2-like_dom_sf"/>
</dbReference>
<protein>
    <submittedName>
        <fullName evidence="3">Uncharacterized protein</fullName>
    </submittedName>
</protein>
<feature type="chain" id="PRO_5036393673" evidence="1">
    <location>
        <begin position="21"/>
        <end position="274"/>
    </location>
</feature>
<organism evidence="3">
    <name type="scientific">Coccolithus braarudii</name>
    <dbReference type="NCBI Taxonomy" id="221442"/>
    <lineage>
        <taxon>Eukaryota</taxon>
        <taxon>Haptista</taxon>
        <taxon>Haptophyta</taxon>
        <taxon>Prymnesiophyceae</taxon>
        <taxon>Coccolithales</taxon>
        <taxon>Coccolithaceae</taxon>
        <taxon>Coccolithus</taxon>
    </lineage>
</organism>
<dbReference type="SUPFAM" id="SSF54427">
    <property type="entry name" value="NTF2-like"/>
    <property type="match status" value="1"/>
</dbReference>
<dbReference type="Gene3D" id="3.10.450.50">
    <property type="match status" value="1"/>
</dbReference>
<gene>
    <name evidence="2" type="ORF">CPEL01642_LOCUS23576</name>
    <name evidence="3" type="ORF">CPEL01642_LOCUS23578</name>
</gene>
<evidence type="ECO:0000313" key="2">
    <source>
        <dbReference type="EMBL" id="CAD8620193.1"/>
    </source>
</evidence>
<accession>A0A6T7KWQ1</accession>
<proteinExistence type="predicted"/>
<keyword evidence="1" id="KW-0732">Signal</keyword>
<dbReference type="EMBL" id="HBEY01049128">
    <property type="protein sequence ID" value="CAD8620193.1"/>
    <property type="molecule type" value="Transcribed_RNA"/>
</dbReference>